<dbReference type="PRINTS" id="PR00411">
    <property type="entry name" value="PNDRDTASEI"/>
</dbReference>
<dbReference type="STRING" id="1612624.ADU59_28705"/>
<dbReference type="SUPFAM" id="SSF55424">
    <property type="entry name" value="FAD/NAD-linked reductases, dimerisation (C-terminal) domain"/>
    <property type="match status" value="1"/>
</dbReference>
<sequence length="420" mass="43962">MVGPTPWEATPVTQHFVIIGAGECGGRAALSLRERGFTGTLTLIGSESLAPYERPPLSKDGILLAAGPKFVAEADDFASRGIILRLGVSVTAIDRGSKSVSISDGTVLAYDKLLLATGARPREFPALPSHGKRIRTLRSHADAMEIRTFLGPGRKMAMIGGGFIGLELAASARRLGTAVTLIEGLPRILSRGVPPEIAAAVASRHRAEGVDILCNARIAGIDDTGDGVRVLLEDGSAIEADILVVGIGSVPNTEIAAAAGLAVDNGIAVDIHLQTSYPDVYAAGDCCSFPSDHYGGRRIRLESWRSAQEQALLAAANMMGAKEALSAVPWFWSDQYDFTLQVAGLADGAATTVRRDLSSEAFILFHLAEDGRLLAASGIGPGNAIARDIRLAEMLIGAGRHPDPKALAAPEVKLKQLLAA</sequence>
<dbReference type="Gene3D" id="3.50.50.60">
    <property type="entry name" value="FAD/NAD(P)-binding domain"/>
    <property type="match status" value="2"/>
</dbReference>
<dbReference type="PRINTS" id="PR00368">
    <property type="entry name" value="FADPNR"/>
</dbReference>
<organism evidence="7 8">
    <name type="scientific">Pararhizobium polonicum</name>
    <dbReference type="NCBI Taxonomy" id="1612624"/>
    <lineage>
        <taxon>Bacteria</taxon>
        <taxon>Pseudomonadati</taxon>
        <taxon>Pseudomonadota</taxon>
        <taxon>Alphaproteobacteria</taxon>
        <taxon>Hyphomicrobiales</taxon>
        <taxon>Rhizobiaceae</taxon>
        <taxon>Rhizobium/Agrobacterium group</taxon>
        <taxon>Pararhizobium</taxon>
    </lineage>
</organism>
<name>A0A1C7NT04_9HYPH</name>
<gene>
    <name evidence="7" type="ORF">ADU59_28705</name>
</gene>
<dbReference type="GO" id="GO:0016651">
    <property type="term" value="F:oxidoreductase activity, acting on NAD(P)H"/>
    <property type="evidence" value="ECO:0007669"/>
    <property type="project" value="TreeGrafter"/>
</dbReference>
<dbReference type="InterPro" id="IPR036188">
    <property type="entry name" value="FAD/NAD-bd_sf"/>
</dbReference>
<proteinExistence type="predicted"/>
<protein>
    <submittedName>
        <fullName evidence="7">Ferredoxin reductase</fullName>
    </submittedName>
</protein>
<dbReference type="AlphaFoldDB" id="A0A1C7NT04"/>
<dbReference type="InterPro" id="IPR016156">
    <property type="entry name" value="FAD/NAD-linked_Rdtase_dimer_sf"/>
</dbReference>
<accession>A0A1C7NT04</accession>
<dbReference type="SUPFAM" id="SSF51905">
    <property type="entry name" value="FAD/NAD(P)-binding domain"/>
    <property type="match status" value="1"/>
</dbReference>
<evidence type="ECO:0000259" key="6">
    <source>
        <dbReference type="Pfam" id="PF14759"/>
    </source>
</evidence>
<evidence type="ECO:0000256" key="1">
    <source>
        <dbReference type="ARBA" id="ARBA00001974"/>
    </source>
</evidence>
<keyword evidence="2" id="KW-0285">Flavoprotein</keyword>
<dbReference type="PATRIC" id="fig|1612624.7.peg.3921"/>
<comment type="caution">
    <text evidence="7">The sequence shown here is derived from an EMBL/GenBank/DDBJ whole genome shotgun (WGS) entry which is preliminary data.</text>
</comment>
<evidence type="ECO:0000256" key="3">
    <source>
        <dbReference type="ARBA" id="ARBA00022827"/>
    </source>
</evidence>
<dbReference type="Pfam" id="PF07992">
    <property type="entry name" value="Pyr_redox_2"/>
    <property type="match status" value="1"/>
</dbReference>
<evidence type="ECO:0000256" key="2">
    <source>
        <dbReference type="ARBA" id="ARBA00022630"/>
    </source>
</evidence>
<reference evidence="7 8" key="1">
    <citation type="journal article" date="2016" name="Syst. Appl. Microbiol.">
        <title>Pararhizobium polonicum sp. nov. isolated from tumors on stone fruit rootstocks.</title>
        <authorList>
            <person name="Pulawska J."/>
            <person name="Kuzmanovic N."/>
            <person name="Willems A."/>
            <person name="Pothier J.F."/>
        </authorList>
    </citation>
    <scope>NUCLEOTIDE SEQUENCE [LARGE SCALE GENOMIC DNA]</scope>
    <source>
        <strain evidence="7 8">F5.1</strain>
    </source>
</reference>
<dbReference type="GO" id="GO:0005737">
    <property type="term" value="C:cytoplasm"/>
    <property type="evidence" value="ECO:0007669"/>
    <property type="project" value="TreeGrafter"/>
</dbReference>
<dbReference type="InterPro" id="IPR023753">
    <property type="entry name" value="FAD/NAD-binding_dom"/>
</dbReference>
<evidence type="ECO:0000313" key="8">
    <source>
        <dbReference type="Proteomes" id="UP000093111"/>
    </source>
</evidence>
<evidence type="ECO:0000313" key="7">
    <source>
        <dbReference type="EMBL" id="OBZ92107.1"/>
    </source>
</evidence>
<evidence type="ECO:0000259" key="5">
    <source>
        <dbReference type="Pfam" id="PF07992"/>
    </source>
</evidence>
<dbReference type="InterPro" id="IPR028202">
    <property type="entry name" value="Reductase_C"/>
</dbReference>
<keyword evidence="3" id="KW-0274">FAD</keyword>
<feature type="domain" description="Reductase C-terminal" evidence="6">
    <location>
        <begin position="330"/>
        <end position="418"/>
    </location>
</feature>
<dbReference type="PANTHER" id="PTHR43557:SF2">
    <property type="entry name" value="RIESKE DOMAIN-CONTAINING PROTEIN-RELATED"/>
    <property type="match status" value="1"/>
</dbReference>
<comment type="cofactor">
    <cofactor evidence="1">
        <name>FAD</name>
        <dbReference type="ChEBI" id="CHEBI:57692"/>
    </cofactor>
</comment>
<keyword evidence="4" id="KW-0560">Oxidoreductase</keyword>
<dbReference type="Pfam" id="PF14759">
    <property type="entry name" value="Reductase_C"/>
    <property type="match status" value="1"/>
</dbReference>
<keyword evidence="8" id="KW-1185">Reference proteome</keyword>
<dbReference type="InterPro" id="IPR050446">
    <property type="entry name" value="FAD-oxidoreductase/Apoptosis"/>
</dbReference>
<dbReference type="EMBL" id="LGLV01000024">
    <property type="protein sequence ID" value="OBZ92107.1"/>
    <property type="molecule type" value="Genomic_DNA"/>
</dbReference>
<evidence type="ECO:0000256" key="4">
    <source>
        <dbReference type="ARBA" id="ARBA00023002"/>
    </source>
</evidence>
<dbReference type="OrthoDB" id="7809559at2"/>
<dbReference type="Proteomes" id="UP000093111">
    <property type="component" value="Unassembled WGS sequence"/>
</dbReference>
<feature type="domain" description="FAD/NAD(P)-binding" evidence="5">
    <location>
        <begin position="16"/>
        <end position="311"/>
    </location>
</feature>
<dbReference type="Gene3D" id="3.30.390.30">
    <property type="match status" value="1"/>
</dbReference>
<dbReference type="PANTHER" id="PTHR43557">
    <property type="entry name" value="APOPTOSIS-INDUCING FACTOR 1"/>
    <property type="match status" value="1"/>
</dbReference>